<keyword evidence="4" id="KW-1185">Reference proteome</keyword>
<dbReference type="SUPFAM" id="SSF49344">
    <property type="entry name" value="CBD9-like"/>
    <property type="match status" value="1"/>
</dbReference>
<evidence type="ECO:0000256" key="1">
    <source>
        <dbReference type="SAM" id="SignalP"/>
    </source>
</evidence>
<feature type="signal peptide" evidence="1">
    <location>
        <begin position="1"/>
        <end position="31"/>
    </location>
</feature>
<dbReference type="CDD" id="cd09618">
    <property type="entry name" value="CBM9_like_2"/>
    <property type="match status" value="1"/>
</dbReference>
<dbReference type="OrthoDB" id="9786766at2"/>
<dbReference type="STRING" id="758825.SAMN02982985_03388"/>
<dbReference type="Pfam" id="PF19313">
    <property type="entry name" value="DUF5916"/>
    <property type="match status" value="1"/>
</dbReference>
<dbReference type="EMBL" id="FOTW01000016">
    <property type="protein sequence ID" value="SFM26534.1"/>
    <property type="molecule type" value="Genomic_DNA"/>
</dbReference>
<proteinExistence type="predicted"/>
<evidence type="ECO:0000313" key="3">
    <source>
        <dbReference type="EMBL" id="SFM26534.1"/>
    </source>
</evidence>
<dbReference type="RefSeq" id="WP_093388875.1">
    <property type="nucleotide sequence ID" value="NZ_FOTW01000016.1"/>
</dbReference>
<evidence type="ECO:0000259" key="2">
    <source>
        <dbReference type="Pfam" id="PF19313"/>
    </source>
</evidence>
<dbReference type="Gene3D" id="2.60.40.1190">
    <property type="match status" value="1"/>
</dbReference>
<organism evidence="3 4">
    <name type="scientific">Rugamonas rubra</name>
    <dbReference type="NCBI Taxonomy" id="758825"/>
    <lineage>
        <taxon>Bacteria</taxon>
        <taxon>Pseudomonadati</taxon>
        <taxon>Pseudomonadota</taxon>
        <taxon>Betaproteobacteria</taxon>
        <taxon>Burkholderiales</taxon>
        <taxon>Oxalobacteraceae</taxon>
        <taxon>Telluria group</taxon>
        <taxon>Rugamonas</taxon>
    </lineage>
</organism>
<accession>A0A1I4PFJ2</accession>
<sequence>MHTLKSAPLRRSLLSALLLLTASLAATLSHAAEDKLRIPRASRAPALADYVNGVPADAGVLVTGFRQNKPGDGQPASVETRAYLSYDEQHFYAVFVCKDDPKQVRARIARREDLPGDDAVQLDLDTFHDKQRSFRFYANPYGVQMDAKHTEGVGDDFNFDTQWRSDGQLTADGYVVLMAIPFKSLRFRSADVQDWGIALGRIVPRLNEFSYWPYITQRQEAFVPQMASAEIAAPVSAGRNIQLNPYLYMGRSRALEAADPSRPGWRHDNNNQAGLDTKFVLADAFAVDLTFNPDFSEVESDEPQVIIDQRYEVLFPEKRPFFLENSGFFATPQPLFFSRRIIDPQLGARVTGRTGDWSLGGLLMNDQATGKLAPFGDPAHGKDARVAVARAQRDFSADSNMGAMLTDRRIAGHANTVAGADVRWKLNDNWVLTGQLAASRSSETGVPDATGNLAFVEALRSDRDFNYTGQFLDVSRKFASDLAFVPRADIRQTTQSASYLWNRGDGGWLASHGPSIKAIGTKDHASVLQDWSTDAWYSVNGLRSTTFEAHKLDAYELYGGLDFRKSGFQLAASTEWFHWLQGWVKVGQNDVINYVPAAGLAPFLGDARSASANLKFTPHPQFRIEQTLFWNDLRSKDGVGGQGAGSNVYRELLSRTKFNYQHSRFLTAHLILDYTRLDTNGGLTALAGGKQLTADLLFSYLLSPGTALFFGYTDRQENLRLSGNPQILERTRALDLHTGRKFFVKLNYLFQL</sequence>
<keyword evidence="1" id="KW-0732">Signal</keyword>
<feature type="chain" id="PRO_5011493251" description="DUF5916 domain-containing protein" evidence="1">
    <location>
        <begin position="32"/>
        <end position="752"/>
    </location>
</feature>
<reference evidence="3 4" key="1">
    <citation type="submission" date="2016-10" db="EMBL/GenBank/DDBJ databases">
        <authorList>
            <person name="de Groot N.N."/>
        </authorList>
    </citation>
    <scope>NUCLEOTIDE SEQUENCE [LARGE SCALE GENOMIC DNA]</scope>
    <source>
        <strain evidence="3 4">ATCC 43154</strain>
    </source>
</reference>
<protein>
    <recommendedName>
        <fullName evidence="2">DUF5916 domain-containing protein</fullName>
    </recommendedName>
</protein>
<dbReference type="InterPro" id="IPR045670">
    <property type="entry name" value="DUF5916"/>
</dbReference>
<evidence type="ECO:0000313" key="4">
    <source>
        <dbReference type="Proteomes" id="UP000199470"/>
    </source>
</evidence>
<dbReference type="AlphaFoldDB" id="A0A1I4PFJ2"/>
<name>A0A1I4PFJ2_9BURK</name>
<dbReference type="Proteomes" id="UP000199470">
    <property type="component" value="Unassembled WGS sequence"/>
</dbReference>
<feature type="domain" description="DUF5916" evidence="2">
    <location>
        <begin position="267"/>
        <end position="341"/>
    </location>
</feature>
<gene>
    <name evidence="3" type="ORF">SAMN02982985_03388</name>
</gene>